<dbReference type="InterPro" id="IPR002514">
    <property type="entry name" value="Transposase_8"/>
</dbReference>
<protein>
    <submittedName>
        <fullName evidence="2">Transposase</fullName>
    </submittedName>
</protein>
<comment type="caution">
    <text evidence="2">The sequence shown here is derived from an EMBL/GenBank/DDBJ whole genome shotgun (WGS) entry which is preliminary data.</text>
</comment>
<dbReference type="InterPro" id="IPR036388">
    <property type="entry name" value="WH-like_DNA-bd_sf"/>
</dbReference>
<dbReference type="Gene3D" id="1.10.10.10">
    <property type="entry name" value="Winged helix-like DNA-binding domain superfamily/Winged helix DNA-binding domain"/>
    <property type="match status" value="1"/>
</dbReference>
<dbReference type="InterPro" id="IPR010921">
    <property type="entry name" value="Trp_repressor/repl_initiator"/>
</dbReference>
<dbReference type="AlphaFoldDB" id="A0A4R3RMP1"/>
<dbReference type="GO" id="GO:0004803">
    <property type="term" value="F:transposase activity"/>
    <property type="evidence" value="ECO:0007669"/>
    <property type="project" value="InterPro"/>
</dbReference>
<comment type="similarity">
    <text evidence="1">Belongs to the transposase 8 family.</text>
</comment>
<proteinExistence type="inferred from homology"/>
<sequence>MTSSNFKMEVLSGPERRRRWSTAEKLAIIHETYEADATVSIVARRHGIQPNQLFAWRKLASQGALTATAAEEEVVPAFEYRALQAQVKELQRLLGKKTMESEILKEALEIAGGPKKHLLRSLSLPRGILE</sequence>
<organism evidence="2 3">
    <name type="scientific">Rhizobium azibense</name>
    <dbReference type="NCBI Taxonomy" id="1136135"/>
    <lineage>
        <taxon>Bacteria</taxon>
        <taxon>Pseudomonadati</taxon>
        <taxon>Pseudomonadota</taxon>
        <taxon>Alphaproteobacteria</taxon>
        <taxon>Hyphomicrobiales</taxon>
        <taxon>Rhizobiaceae</taxon>
        <taxon>Rhizobium/Agrobacterium group</taxon>
        <taxon>Rhizobium</taxon>
    </lineage>
</organism>
<dbReference type="GO" id="GO:0006313">
    <property type="term" value="P:DNA transposition"/>
    <property type="evidence" value="ECO:0007669"/>
    <property type="project" value="InterPro"/>
</dbReference>
<dbReference type="SUPFAM" id="SSF48295">
    <property type="entry name" value="TrpR-like"/>
    <property type="match status" value="1"/>
</dbReference>
<evidence type="ECO:0000313" key="2">
    <source>
        <dbReference type="EMBL" id="TCU32786.1"/>
    </source>
</evidence>
<dbReference type="GO" id="GO:0043565">
    <property type="term" value="F:sequence-specific DNA binding"/>
    <property type="evidence" value="ECO:0007669"/>
    <property type="project" value="InterPro"/>
</dbReference>
<gene>
    <name evidence="2" type="ORF">EV129_1188</name>
</gene>
<evidence type="ECO:0000256" key="1">
    <source>
        <dbReference type="ARBA" id="ARBA00009964"/>
    </source>
</evidence>
<name>A0A4R3RMP1_9HYPH</name>
<dbReference type="PANTHER" id="PTHR37936">
    <property type="entry name" value="TRANSPOSASE INSC FOR INSERTION ELEMENT IS2A-RELATED"/>
    <property type="match status" value="1"/>
</dbReference>
<dbReference type="PANTHER" id="PTHR37936:SF3">
    <property type="entry name" value="TRANSPOSASE INSC FOR INSERTION ELEMENT IS2A-RELATED"/>
    <property type="match status" value="1"/>
</dbReference>
<dbReference type="Proteomes" id="UP000295507">
    <property type="component" value="Unassembled WGS sequence"/>
</dbReference>
<dbReference type="EMBL" id="SMBK01000018">
    <property type="protein sequence ID" value="TCU32786.1"/>
    <property type="molecule type" value="Genomic_DNA"/>
</dbReference>
<accession>A0A4R3RMP1</accession>
<reference evidence="2 3" key="1">
    <citation type="submission" date="2019-03" db="EMBL/GenBank/DDBJ databases">
        <title>Genomic Encyclopedia of Type Strains, Phase IV (KMG-V): Genome sequencing to study the core and pangenomes of soil and plant-associated prokaryotes.</title>
        <authorList>
            <person name="Whitman W."/>
        </authorList>
    </citation>
    <scope>NUCLEOTIDE SEQUENCE [LARGE SCALE GENOMIC DNA]</scope>
    <source>
        <strain evidence="2 3">IE4868</strain>
    </source>
</reference>
<dbReference type="Pfam" id="PF01527">
    <property type="entry name" value="HTH_Tnp_1"/>
    <property type="match status" value="1"/>
</dbReference>
<evidence type="ECO:0000313" key="3">
    <source>
        <dbReference type="Proteomes" id="UP000295507"/>
    </source>
</evidence>